<evidence type="ECO:0000313" key="7">
    <source>
        <dbReference type="EMBL" id="RBR19679.1"/>
    </source>
</evidence>
<feature type="compositionally biased region" description="Acidic residues" evidence="6">
    <location>
        <begin position="123"/>
        <end position="134"/>
    </location>
</feature>
<dbReference type="AlphaFoldDB" id="A0A366RRF5"/>
<dbReference type="OrthoDB" id="407146at2759"/>
<dbReference type="CDD" id="cd00501">
    <property type="entry name" value="Peptidase_C15"/>
    <property type="match status" value="1"/>
</dbReference>
<dbReference type="GO" id="GO:0006508">
    <property type="term" value="P:proteolysis"/>
    <property type="evidence" value="ECO:0007669"/>
    <property type="project" value="UniProtKB-KW"/>
</dbReference>
<evidence type="ECO:0000256" key="6">
    <source>
        <dbReference type="SAM" id="MobiDB-lite"/>
    </source>
</evidence>
<name>A0A366RRF5_9HYPO</name>
<dbReference type="RefSeq" id="XP_031016293.1">
    <property type="nucleotide sequence ID" value="XM_031159651.1"/>
</dbReference>
<dbReference type="Gene3D" id="3.40.630.20">
    <property type="entry name" value="Peptidase C15, pyroglutamyl peptidase I-like"/>
    <property type="match status" value="1"/>
</dbReference>
<dbReference type="GeneID" id="41994947"/>
<dbReference type="Pfam" id="PF01470">
    <property type="entry name" value="Peptidase_C15"/>
    <property type="match status" value="1"/>
</dbReference>
<evidence type="ECO:0000256" key="4">
    <source>
        <dbReference type="ARBA" id="ARBA00022801"/>
    </source>
</evidence>
<organism evidence="7 8">
    <name type="scientific">Fusarium coffeatum</name>
    <dbReference type="NCBI Taxonomy" id="231269"/>
    <lineage>
        <taxon>Eukaryota</taxon>
        <taxon>Fungi</taxon>
        <taxon>Dikarya</taxon>
        <taxon>Ascomycota</taxon>
        <taxon>Pezizomycotina</taxon>
        <taxon>Sordariomycetes</taxon>
        <taxon>Hypocreomycetidae</taxon>
        <taxon>Hypocreales</taxon>
        <taxon>Nectriaceae</taxon>
        <taxon>Fusarium</taxon>
        <taxon>Fusarium incarnatum-equiseti species complex</taxon>
    </lineage>
</organism>
<accession>A0A366RRF5</accession>
<evidence type="ECO:0000256" key="1">
    <source>
        <dbReference type="ARBA" id="ARBA00006641"/>
    </source>
</evidence>
<evidence type="ECO:0008006" key="9">
    <source>
        <dbReference type="Google" id="ProtNLM"/>
    </source>
</evidence>
<dbReference type="InterPro" id="IPR000816">
    <property type="entry name" value="Peptidase_C15"/>
</dbReference>
<keyword evidence="2" id="KW-0963">Cytoplasm</keyword>
<evidence type="ECO:0000256" key="2">
    <source>
        <dbReference type="ARBA" id="ARBA00022490"/>
    </source>
</evidence>
<keyword evidence="5" id="KW-0788">Thiol protease</keyword>
<reference evidence="7 8" key="1">
    <citation type="submission" date="2018-06" db="EMBL/GenBank/DDBJ databases">
        <title>Fusarium incarnatum-equiseti species complex species 28.</title>
        <authorList>
            <person name="Gardiner D.M."/>
        </authorList>
    </citation>
    <scope>NUCLEOTIDE SEQUENCE [LARGE SCALE GENOMIC DNA]</scope>
    <source>
        <strain evidence="7 8">FIESC_28</strain>
    </source>
</reference>
<comment type="caution">
    <text evidence="7">The sequence shown here is derived from an EMBL/GenBank/DDBJ whole genome shotgun (WGS) entry which is preliminary data.</text>
</comment>
<dbReference type="InterPro" id="IPR036440">
    <property type="entry name" value="Peptidase_C15-like_sf"/>
</dbReference>
<dbReference type="Proteomes" id="UP000253153">
    <property type="component" value="Unassembled WGS sequence"/>
</dbReference>
<comment type="similarity">
    <text evidence="1">Belongs to the peptidase C15 family.</text>
</comment>
<evidence type="ECO:0000256" key="3">
    <source>
        <dbReference type="ARBA" id="ARBA00022670"/>
    </source>
</evidence>
<feature type="region of interest" description="Disordered" evidence="6">
    <location>
        <begin position="117"/>
        <end position="140"/>
    </location>
</feature>
<dbReference type="EMBL" id="QKXC01000112">
    <property type="protein sequence ID" value="RBR19679.1"/>
    <property type="molecule type" value="Genomic_DNA"/>
</dbReference>
<dbReference type="SUPFAM" id="SSF53182">
    <property type="entry name" value="Pyrrolidone carboxyl peptidase (pyroglutamate aminopeptidase)"/>
    <property type="match status" value="1"/>
</dbReference>
<gene>
    <name evidence="7" type="ORF">FIESC28_05506</name>
</gene>
<dbReference type="GO" id="GO:0016920">
    <property type="term" value="F:pyroglutamyl-peptidase activity"/>
    <property type="evidence" value="ECO:0007669"/>
    <property type="project" value="InterPro"/>
</dbReference>
<evidence type="ECO:0000256" key="5">
    <source>
        <dbReference type="ARBA" id="ARBA00022807"/>
    </source>
</evidence>
<dbReference type="InterPro" id="IPR016125">
    <property type="entry name" value="Peptidase_C15-like"/>
</dbReference>
<keyword evidence="4" id="KW-0378">Hydrolase</keyword>
<sequence length="313" mass="35356">MGSQIGEPDEISVLVTGFGPFREQYPINPSWEIASRLPSHLPPLRAKDPNSRHAAAVLPTVRISVHPEPIRVNYKVVRGLAPSFYNAGHRYDVVIHIGMAGPRPFYSIERRGHRDGYKHPDVDGELIDQDEDREKDDWPWRGLPEEIETDLDIDQILTLWKGHSSEDDDVRISEDAGHYLCDFIYYSSLSELWKQQRPRKALFLHVPADASPDNIERGRDLTLNLIRSIVESEVLAKNKPLETTTKVLSNTYYLPINMCRKATCGTCKKTSWWGCGSHISSVIDNVPQSERCECEPKVEVGGVSYPPMAASPN</sequence>
<proteinExistence type="inferred from homology"/>
<dbReference type="PANTHER" id="PTHR23402">
    <property type="entry name" value="PROTEASE FAMILY C15 PYROGLUTAMYL-PEPTIDASE I-RELATED"/>
    <property type="match status" value="1"/>
</dbReference>
<keyword evidence="3" id="KW-0645">Protease</keyword>
<keyword evidence="8" id="KW-1185">Reference proteome</keyword>
<dbReference type="GO" id="GO:0005829">
    <property type="term" value="C:cytosol"/>
    <property type="evidence" value="ECO:0007669"/>
    <property type="project" value="InterPro"/>
</dbReference>
<dbReference type="PANTHER" id="PTHR23402:SF1">
    <property type="entry name" value="PYROGLUTAMYL-PEPTIDASE I"/>
    <property type="match status" value="1"/>
</dbReference>
<protein>
    <recommendedName>
        <fullName evidence="9">Peptidase C15, pyroglutamyl peptidase I-like protein</fullName>
    </recommendedName>
</protein>
<evidence type="ECO:0000313" key="8">
    <source>
        <dbReference type="Proteomes" id="UP000253153"/>
    </source>
</evidence>